<gene>
    <name evidence="2" type="primary">ycdQ</name>
    <name evidence="2" type="ordered locus">CHU_2182</name>
</gene>
<keyword evidence="2" id="KW-0808">Transferase</keyword>
<name>A0A6N4SSQ9_CYTH3</name>
<evidence type="ECO:0000313" key="2">
    <source>
        <dbReference type="EMBL" id="ABG59445.1"/>
    </source>
</evidence>
<keyword evidence="3" id="KW-1185">Reference proteome</keyword>
<evidence type="ECO:0000313" key="3">
    <source>
        <dbReference type="Proteomes" id="UP000001822"/>
    </source>
</evidence>
<keyword evidence="2" id="KW-0328">Glycosyltransferase</keyword>
<dbReference type="SUPFAM" id="SSF53448">
    <property type="entry name" value="Nucleotide-diphospho-sugar transferases"/>
    <property type="match status" value="1"/>
</dbReference>
<feature type="transmembrane region" description="Helical" evidence="1">
    <location>
        <begin position="346"/>
        <end position="364"/>
    </location>
</feature>
<feature type="transmembrane region" description="Helical" evidence="1">
    <location>
        <begin position="304"/>
        <end position="325"/>
    </location>
</feature>
<dbReference type="RefSeq" id="WP_011585562.1">
    <property type="nucleotide sequence ID" value="NC_008255.1"/>
</dbReference>
<dbReference type="InterPro" id="IPR029044">
    <property type="entry name" value="Nucleotide-diphossugar_trans"/>
</dbReference>
<protein>
    <submittedName>
        <fullName evidence="2">B-glycosyltransferase-related protein, glycosyltransferase family 2 protein</fullName>
        <ecNumber evidence="2">2.4.1.-</ecNumber>
    </submittedName>
</protein>
<keyword evidence="1" id="KW-1133">Transmembrane helix</keyword>
<dbReference type="PANTHER" id="PTHR43646">
    <property type="entry name" value="GLYCOSYLTRANSFERASE"/>
    <property type="match status" value="1"/>
</dbReference>
<dbReference type="CDD" id="cd04192">
    <property type="entry name" value="GT_2_like_e"/>
    <property type="match status" value="1"/>
</dbReference>
<dbReference type="OrthoDB" id="9805625at2"/>
<evidence type="ECO:0000256" key="1">
    <source>
        <dbReference type="SAM" id="Phobius"/>
    </source>
</evidence>
<dbReference type="EMBL" id="CP000383">
    <property type="protein sequence ID" value="ABG59445.1"/>
    <property type="molecule type" value="Genomic_DNA"/>
</dbReference>
<dbReference type="PANTHER" id="PTHR43646:SF3">
    <property type="entry name" value="SLR1566 PROTEIN"/>
    <property type="match status" value="1"/>
</dbReference>
<dbReference type="AlphaFoldDB" id="A0A6N4SSQ9"/>
<sequence>MAIYIGICCLLYILFGVCLLIGWQRIQEYDIDPSYMPDTSVAVILPVRNEIDKIESVLHDLLIQEYPQELFTVYLVDDASTDGTTQVLQNWAMRYPDRFRMVCIQPAYAGWKGKKKQIASALAQSASALILTTDADCRHLPAWIKTMVYTQLKTQASFVSGPVRMQGEYTFWNKFQWIEFASLVGSGASAIGLQVPLMCNGANILYTREAYNAVGGFEGNTAVASGDDEFLMHKLVAARGAGSVVFCKQQHAVVSTGSATSWQEFRNQRKRWASKWEHYALWYVQAVAIWIFVFHFTLLVCSALALIFVTAWYWAVAMWATKIIFDYFYLKSVARFLSIDFKKSTFMYAVLIYPAYVIYFGLMARFGTYTWKERIEKHS</sequence>
<feature type="transmembrane region" description="Helical" evidence="1">
    <location>
        <begin position="279"/>
        <end position="298"/>
    </location>
</feature>
<accession>A0A6N4SSQ9</accession>
<dbReference type="Proteomes" id="UP000001822">
    <property type="component" value="Chromosome"/>
</dbReference>
<dbReference type="EC" id="2.4.1.-" evidence="2"/>
<dbReference type="GO" id="GO:0016757">
    <property type="term" value="F:glycosyltransferase activity"/>
    <property type="evidence" value="ECO:0007669"/>
    <property type="project" value="UniProtKB-KW"/>
</dbReference>
<dbReference type="KEGG" id="chu:CHU_2182"/>
<organism evidence="2 3">
    <name type="scientific">Cytophaga hutchinsonii (strain ATCC 33406 / DSM 1761 / CIP 103989 / NBRC 15051 / NCIMB 9469 / D465)</name>
    <dbReference type="NCBI Taxonomy" id="269798"/>
    <lineage>
        <taxon>Bacteria</taxon>
        <taxon>Pseudomonadati</taxon>
        <taxon>Bacteroidota</taxon>
        <taxon>Cytophagia</taxon>
        <taxon>Cytophagales</taxon>
        <taxon>Cytophagaceae</taxon>
        <taxon>Cytophaga</taxon>
    </lineage>
</organism>
<reference evidence="2 3" key="1">
    <citation type="journal article" date="2007" name="Appl. Environ. Microbiol.">
        <title>Genome sequence of the cellulolytic gliding bacterium Cytophaga hutchinsonii.</title>
        <authorList>
            <person name="Xie G."/>
            <person name="Bruce D.C."/>
            <person name="Challacombe J.F."/>
            <person name="Chertkov O."/>
            <person name="Detter J.C."/>
            <person name="Gilna P."/>
            <person name="Han C.S."/>
            <person name="Lucas S."/>
            <person name="Misra M."/>
            <person name="Myers G.L."/>
            <person name="Richardson P."/>
            <person name="Tapia R."/>
            <person name="Thayer N."/>
            <person name="Thompson L.S."/>
            <person name="Brettin T.S."/>
            <person name="Henrissat B."/>
            <person name="Wilson D.B."/>
            <person name="McBride M.J."/>
        </authorList>
    </citation>
    <scope>NUCLEOTIDE SEQUENCE [LARGE SCALE GENOMIC DNA]</scope>
    <source>
        <strain evidence="3">ATCC 33406 / DSM 1761 / CIP 103989 / NBRC 15051 / NCIMB 9469 / D465</strain>
    </source>
</reference>
<dbReference type="Pfam" id="PF13641">
    <property type="entry name" value="Glyco_tranf_2_3"/>
    <property type="match status" value="1"/>
</dbReference>
<keyword evidence="1" id="KW-0812">Transmembrane</keyword>
<dbReference type="Gene3D" id="3.90.550.10">
    <property type="entry name" value="Spore Coat Polysaccharide Biosynthesis Protein SpsA, Chain A"/>
    <property type="match status" value="1"/>
</dbReference>
<keyword evidence="1" id="KW-0472">Membrane</keyword>
<proteinExistence type="predicted"/>